<evidence type="ECO:0000256" key="4">
    <source>
        <dbReference type="ARBA" id="ARBA00023002"/>
    </source>
</evidence>
<evidence type="ECO:0000256" key="1">
    <source>
        <dbReference type="ARBA" id="ARBA00001971"/>
    </source>
</evidence>
<dbReference type="PRINTS" id="PR00465">
    <property type="entry name" value="EP450IV"/>
</dbReference>
<evidence type="ECO:0000313" key="8">
    <source>
        <dbReference type="EMBL" id="KAK5698279.1"/>
    </source>
</evidence>
<organism evidence="8 9">
    <name type="scientific">Elasticomyces elasticus</name>
    <dbReference type="NCBI Taxonomy" id="574655"/>
    <lineage>
        <taxon>Eukaryota</taxon>
        <taxon>Fungi</taxon>
        <taxon>Dikarya</taxon>
        <taxon>Ascomycota</taxon>
        <taxon>Pezizomycotina</taxon>
        <taxon>Dothideomycetes</taxon>
        <taxon>Dothideomycetidae</taxon>
        <taxon>Mycosphaerellales</taxon>
        <taxon>Teratosphaeriaceae</taxon>
        <taxon>Elasticomyces</taxon>
    </lineage>
</organism>
<dbReference type="AlphaFoldDB" id="A0AAN8A0M4"/>
<evidence type="ECO:0000256" key="7">
    <source>
        <dbReference type="RuleBase" id="RU000461"/>
    </source>
</evidence>
<evidence type="ECO:0008006" key="10">
    <source>
        <dbReference type="Google" id="ProtNLM"/>
    </source>
</evidence>
<keyword evidence="3 6" id="KW-0479">Metal-binding</keyword>
<dbReference type="InterPro" id="IPR036396">
    <property type="entry name" value="Cyt_P450_sf"/>
</dbReference>
<dbReference type="Pfam" id="PF00067">
    <property type="entry name" value="p450"/>
    <property type="match status" value="1"/>
</dbReference>
<gene>
    <name evidence="8" type="ORF">LTR97_007240</name>
</gene>
<dbReference type="PROSITE" id="PS00086">
    <property type="entry name" value="CYTOCHROME_P450"/>
    <property type="match status" value="1"/>
</dbReference>
<evidence type="ECO:0000256" key="2">
    <source>
        <dbReference type="ARBA" id="ARBA00010617"/>
    </source>
</evidence>
<dbReference type="InterPro" id="IPR001128">
    <property type="entry name" value="Cyt_P450"/>
</dbReference>
<protein>
    <recommendedName>
        <fullName evidence="10">Cytochrome P450</fullName>
    </recommendedName>
</protein>
<dbReference type="GO" id="GO:0005506">
    <property type="term" value="F:iron ion binding"/>
    <property type="evidence" value="ECO:0007669"/>
    <property type="project" value="InterPro"/>
</dbReference>
<keyword evidence="4 7" id="KW-0560">Oxidoreductase</keyword>
<keyword evidence="5 6" id="KW-0408">Iron</keyword>
<reference evidence="8" key="1">
    <citation type="submission" date="2023-08" db="EMBL/GenBank/DDBJ databases">
        <title>Black Yeasts Isolated from many extreme environments.</title>
        <authorList>
            <person name="Coleine C."/>
            <person name="Stajich J.E."/>
            <person name="Selbmann L."/>
        </authorList>
    </citation>
    <scope>NUCLEOTIDE SEQUENCE</scope>
    <source>
        <strain evidence="8">CCFEE 5810</strain>
    </source>
</reference>
<evidence type="ECO:0000256" key="6">
    <source>
        <dbReference type="PIRSR" id="PIRSR602403-1"/>
    </source>
</evidence>
<dbReference type="Proteomes" id="UP001310594">
    <property type="component" value="Unassembled WGS sequence"/>
</dbReference>
<evidence type="ECO:0000313" key="9">
    <source>
        <dbReference type="Proteomes" id="UP001310594"/>
    </source>
</evidence>
<keyword evidence="7" id="KW-0503">Monooxygenase</keyword>
<name>A0AAN8A0M4_9PEZI</name>
<dbReference type="PANTHER" id="PTHR46206">
    <property type="entry name" value="CYTOCHROME P450"/>
    <property type="match status" value="1"/>
</dbReference>
<feature type="binding site" description="axial binding residue" evidence="6">
    <location>
        <position position="70"/>
    </location>
    <ligand>
        <name>heme</name>
        <dbReference type="ChEBI" id="CHEBI:30413"/>
    </ligand>
    <ligandPart>
        <name>Fe</name>
        <dbReference type="ChEBI" id="CHEBI:18248"/>
    </ligandPart>
</feature>
<proteinExistence type="inferred from homology"/>
<keyword evidence="6 7" id="KW-0349">Heme</keyword>
<comment type="cofactor">
    <cofactor evidence="1 6">
        <name>heme</name>
        <dbReference type="ChEBI" id="CHEBI:30413"/>
    </cofactor>
</comment>
<dbReference type="EMBL" id="JAVRQU010000010">
    <property type="protein sequence ID" value="KAK5698279.1"/>
    <property type="molecule type" value="Genomic_DNA"/>
</dbReference>
<sequence length="125" mass="13913">MAPDGCTFSNGDHVPFGFTVTVPAYALQRDKEIFDAAETFNVTRYLKDGNSKLVNERDHFLSFGLGAHTCPGRSIALTVIKLMLAEILLKYKIQPLRVRPRSSVWGNYIIPDTKATILVRATSAR</sequence>
<evidence type="ECO:0000256" key="5">
    <source>
        <dbReference type="ARBA" id="ARBA00023004"/>
    </source>
</evidence>
<accession>A0AAN8A0M4</accession>
<dbReference type="InterPro" id="IPR002403">
    <property type="entry name" value="Cyt_P450_E_grp-IV"/>
</dbReference>
<dbReference type="Gene3D" id="1.10.630.10">
    <property type="entry name" value="Cytochrome P450"/>
    <property type="match status" value="1"/>
</dbReference>
<dbReference type="SUPFAM" id="SSF48264">
    <property type="entry name" value="Cytochrome P450"/>
    <property type="match status" value="1"/>
</dbReference>
<dbReference type="GO" id="GO:0004497">
    <property type="term" value="F:monooxygenase activity"/>
    <property type="evidence" value="ECO:0007669"/>
    <property type="project" value="UniProtKB-KW"/>
</dbReference>
<dbReference type="GO" id="GO:0016705">
    <property type="term" value="F:oxidoreductase activity, acting on paired donors, with incorporation or reduction of molecular oxygen"/>
    <property type="evidence" value="ECO:0007669"/>
    <property type="project" value="InterPro"/>
</dbReference>
<evidence type="ECO:0000256" key="3">
    <source>
        <dbReference type="ARBA" id="ARBA00022723"/>
    </source>
</evidence>
<dbReference type="InterPro" id="IPR017972">
    <property type="entry name" value="Cyt_P450_CS"/>
</dbReference>
<comment type="similarity">
    <text evidence="2 7">Belongs to the cytochrome P450 family.</text>
</comment>
<comment type="caution">
    <text evidence="8">The sequence shown here is derived from an EMBL/GenBank/DDBJ whole genome shotgun (WGS) entry which is preliminary data.</text>
</comment>
<dbReference type="GO" id="GO:0020037">
    <property type="term" value="F:heme binding"/>
    <property type="evidence" value="ECO:0007669"/>
    <property type="project" value="InterPro"/>
</dbReference>